<accession>S3JIU0</accession>
<protein>
    <submittedName>
        <fullName evidence="1">Uncharacterized protein</fullName>
    </submittedName>
</protein>
<comment type="caution">
    <text evidence="1">The sequence shown here is derived from an EMBL/GenBank/DDBJ whole genome shotgun (WGS) entry which is preliminary data.</text>
</comment>
<reference evidence="1 2" key="1">
    <citation type="journal article" date="2013" name="Genome Announc.">
        <title>Draft Genome Sequence of the Brazilian Toxic Bloom-Forming Cyanobacterium Microcystis aeruginosa Strain SPC777.</title>
        <authorList>
            <person name="Fiore M.F."/>
            <person name="Alvarenga D.O."/>
            <person name="Varani A.M."/>
            <person name="Hoff-Risseti C."/>
            <person name="Crespim E."/>
            <person name="Ramos R.T."/>
            <person name="Silva A."/>
            <person name="Schaker P.D."/>
            <person name="Heck K."/>
            <person name="Rigonato J."/>
            <person name="Schneider M.P."/>
        </authorList>
    </citation>
    <scope>NUCLEOTIDE SEQUENCE [LARGE SCALE GENOMIC DNA]</scope>
    <source>
        <strain evidence="2">SPC 777</strain>
    </source>
</reference>
<evidence type="ECO:0000313" key="2">
    <source>
        <dbReference type="Proteomes" id="UP000014617"/>
    </source>
</evidence>
<organism evidence="1 2">
    <name type="scientific">Microcystis aeruginosa SPC777</name>
    <dbReference type="NCBI Taxonomy" id="482300"/>
    <lineage>
        <taxon>Bacteria</taxon>
        <taxon>Bacillati</taxon>
        <taxon>Cyanobacteriota</taxon>
        <taxon>Cyanophyceae</taxon>
        <taxon>Oscillatoriophycideae</taxon>
        <taxon>Chroococcales</taxon>
        <taxon>Microcystaceae</taxon>
        <taxon>Microcystis</taxon>
    </lineage>
</organism>
<name>S3JIU0_MICAE</name>
<dbReference type="EMBL" id="ASZQ01000001">
    <property type="protein sequence ID" value="EPF24985.1"/>
    <property type="molecule type" value="Genomic_DNA"/>
</dbReference>
<proteinExistence type="predicted"/>
<sequence length="194" mass="21202">MVLMIVIKPKHLVHFLVGSLFLAGLSIATVLLQAPSAYAGCNIGDRLDPFNHKCPVVGPERNYCEGSGCGSRDFGNAIQRPSISGIYRGVNVWGVLRVTSFNSGGNPLTFSADDNNENQYFTHFTNGTLVSVKAEELIWNITTRRTNRSNGCTTMMSGTLTQRSNNTARAVYTSTDSRCDLPTNFSSVTELRKN</sequence>
<evidence type="ECO:0000313" key="1">
    <source>
        <dbReference type="EMBL" id="EPF24985.1"/>
    </source>
</evidence>
<gene>
    <name evidence="1" type="ORF">MAESPC_00067</name>
</gene>
<dbReference type="OrthoDB" id="9960156at2"/>
<dbReference type="PATRIC" id="fig|482300.6.peg.71"/>
<dbReference type="Proteomes" id="UP000014617">
    <property type="component" value="Unassembled WGS sequence"/>
</dbReference>
<dbReference type="AlphaFoldDB" id="S3JIU0"/>